<evidence type="ECO:0000313" key="1">
    <source>
        <dbReference type="EMBL" id="WVO24902.1"/>
    </source>
</evidence>
<proteinExistence type="predicted"/>
<dbReference type="Proteomes" id="UP001432216">
    <property type="component" value="Chromosome 13"/>
</dbReference>
<gene>
    <name evidence="1" type="ORF">IAS62_006282</name>
</gene>
<protein>
    <submittedName>
        <fullName evidence="1">Uncharacterized protein</fullName>
    </submittedName>
</protein>
<sequence>MLKHQLDLKLVIQEERKTERYRTRTFGFTGITRSFITSRLFFREAVSIFTAWRPFALTVVTHREKLRRGASGIFRRLYNTDHF</sequence>
<name>A0ABZ2B5K3_9TREE</name>
<keyword evidence="2" id="KW-1185">Reference proteome</keyword>
<dbReference type="EMBL" id="CP143818">
    <property type="protein sequence ID" value="WVO24902.1"/>
    <property type="molecule type" value="Genomic_DNA"/>
</dbReference>
<accession>A0ABZ2B5K3</accession>
<evidence type="ECO:0000313" key="2">
    <source>
        <dbReference type="Proteomes" id="UP001432216"/>
    </source>
</evidence>
<reference evidence="1 2" key="1">
    <citation type="submission" date="2024-01" db="EMBL/GenBank/DDBJ databases">
        <title>Comparative genomics of Cryptococcus and Kwoniella reveals pathogenesis evolution and contrasting modes of karyotype evolution via chromosome fusion or intercentromeric recombination.</title>
        <authorList>
            <person name="Coelho M.A."/>
            <person name="David-Palma M."/>
            <person name="Shea T."/>
            <person name="Bowers K."/>
            <person name="McGinley-Smith S."/>
            <person name="Mohammad A.W."/>
            <person name="Gnirke A."/>
            <person name="Yurkov A.M."/>
            <person name="Nowrousian M."/>
            <person name="Sun S."/>
            <person name="Cuomo C.A."/>
            <person name="Heitman J."/>
        </authorList>
    </citation>
    <scope>NUCLEOTIDE SEQUENCE [LARGE SCALE GENOMIC DNA]</scope>
    <source>
        <strain evidence="1 2">7685027</strain>
    </source>
</reference>
<organism evidence="1 2">
    <name type="scientific">Cryptococcus decagattii</name>
    <dbReference type="NCBI Taxonomy" id="1859122"/>
    <lineage>
        <taxon>Eukaryota</taxon>
        <taxon>Fungi</taxon>
        <taxon>Dikarya</taxon>
        <taxon>Basidiomycota</taxon>
        <taxon>Agaricomycotina</taxon>
        <taxon>Tremellomycetes</taxon>
        <taxon>Tremellales</taxon>
        <taxon>Cryptococcaceae</taxon>
        <taxon>Cryptococcus</taxon>
        <taxon>Cryptococcus gattii species complex</taxon>
    </lineage>
</organism>
<dbReference type="GeneID" id="89993050"/>
<dbReference type="RefSeq" id="XP_064724141.1">
    <property type="nucleotide sequence ID" value="XM_064868069.1"/>
</dbReference>